<dbReference type="AlphaFoldDB" id="A0A0F4GFG4"/>
<dbReference type="InterPro" id="IPR052895">
    <property type="entry name" value="HetReg/Transcr_Mod"/>
</dbReference>
<accession>A0A0F4GFG4</accession>
<proteinExistence type="predicted"/>
<dbReference type="Proteomes" id="UP000033647">
    <property type="component" value="Unassembled WGS sequence"/>
</dbReference>
<feature type="domain" description="Heterokaryon incompatibility" evidence="1">
    <location>
        <begin position="5"/>
        <end position="63"/>
    </location>
</feature>
<keyword evidence="3" id="KW-1185">Reference proteome</keyword>
<dbReference type="PANTHER" id="PTHR24148">
    <property type="entry name" value="ANKYRIN REPEAT DOMAIN-CONTAINING PROTEIN 39 HOMOLOG-RELATED"/>
    <property type="match status" value="1"/>
</dbReference>
<comment type="caution">
    <text evidence="2">The sequence shown here is derived from an EMBL/GenBank/DDBJ whole genome shotgun (WGS) entry which is preliminary data.</text>
</comment>
<dbReference type="PANTHER" id="PTHR24148:SF73">
    <property type="entry name" value="HET DOMAIN PROTEIN (AFU_ORTHOLOGUE AFUA_8G01020)"/>
    <property type="match status" value="1"/>
</dbReference>
<gene>
    <name evidence="2" type="ORF">TI39_contig785g00001</name>
</gene>
<dbReference type="OrthoDB" id="3647231at2759"/>
<dbReference type="STRING" id="1047168.A0A0F4GFG4"/>
<sequence length="173" mass="19848">MHYPETYIWLDSICIDQEMDREQSHQVSMMKDIYVKADWVLACIGPHENGSEVILEVVDHVMRLDDPPTLAILRSGFNQSVAQWNYWLRWLIDEWSDDALDILRQALTEFVVRKLLDETVDGPGDSRRCWPGANLLWKQQLKLGSFSSDYAARGSQRSVGATNSLGRLLKASH</sequence>
<dbReference type="InterPro" id="IPR010730">
    <property type="entry name" value="HET"/>
</dbReference>
<name>A0A0F4GFG4_9PEZI</name>
<evidence type="ECO:0000259" key="1">
    <source>
        <dbReference type="Pfam" id="PF06985"/>
    </source>
</evidence>
<evidence type="ECO:0000313" key="3">
    <source>
        <dbReference type="Proteomes" id="UP000033647"/>
    </source>
</evidence>
<reference evidence="2 3" key="1">
    <citation type="submission" date="2015-03" db="EMBL/GenBank/DDBJ databases">
        <title>RNA-seq based gene annotation and comparative genomics of four Zymoseptoria species reveal species-specific pathogenicity related genes and transposable element activity.</title>
        <authorList>
            <person name="Grandaubert J."/>
            <person name="Bhattacharyya A."/>
            <person name="Stukenbrock E.H."/>
        </authorList>
    </citation>
    <scope>NUCLEOTIDE SEQUENCE [LARGE SCALE GENOMIC DNA]</scope>
    <source>
        <strain evidence="2 3">Zb18110</strain>
    </source>
</reference>
<dbReference type="EMBL" id="LAFY01000777">
    <property type="protein sequence ID" value="KJX96171.1"/>
    <property type="molecule type" value="Genomic_DNA"/>
</dbReference>
<protein>
    <recommendedName>
        <fullName evidence="1">Heterokaryon incompatibility domain-containing protein</fullName>
    </recommendedName>
</protein>
<dbReference type="Pfam" id="PF06985">
    <property type="entry name" value="HET"/>
    <property type="match status" value="1"/>
</dbReference>
<organism evidence="2 3">
    <name type="scientific">Zymoseptoria brevis</name>
    <dbReference type="NCBI Taxonomy" id="1047168"/>
    <lineage>
        <taxon>Eukaryota</taxon>
        <taxon>Fungi</taxon>
        <taxon>Dikarya</taxon>
        <taxon>Ascomycota</taxon>
        <taxon>Pezizomycotina</taxon>
        <taxon>Dothideomycetes</taxon>
        <taxon>Dothideomycetidae</taxon>
        <taxon>Mycosphaerellales</taxon>
        <taxon>Mycosphaerellaceae</taxon>
        <taxon>Zymoseptoria</taxon>
    </lineage>
</organism>
<evidence type="ECO:0000313" key="2">
    <source>
        <dbReference type="EMBL" id="KJX96171.1"/>
    </source>
</evidence>